<comment type="subcellular location">
    <subcellularLocation>
        <location evidence="8">Cell inner membrane</location>
        <topology evidence="8">Multi-pass membrane protein</topology>
    </subcellularLocation>
    <subcellularLocation>
        <location evidence="1">Cell membrane</location>
        <topology evidence="1">Multi-pass membrane protein</topology>
    </subcellularLocation>
</comment>
<feature type="transmembrane region" description="Helical" evidence="8">
    <location>
        <begin position="103"/>
        <end position="120"/>
    </location>
</feature>
<dbReference type="AlphaFoldDB" id="A0A9W6FKU2"/>
<keyword evidence="8" id="KW-0997">Cell inner membrane</keyword>
<dbReference type="CDD" id="cd17320">
    <property type="entry name" value="MFS_MdfA_MDR_like"/>
    <property type="match status" value="1"/>
</dbReference>
<dbReference type="SUPFAM" id="SSF103473">
    <property type="entry name" value="MFS general substrate transporter"/>
    <property type="match status" value="1"/>
</dbReference>
<dbReference type="InterPro" id="IPR036259">
    <property type="entry name" value="MFS_trans_sf"/>
</dbReference>
<feature type="transmembrane region" description="Helical" evidence="8">
    <location>
        <begin position="365"/>
        <end position="391"/>
    </location>
</feature>
<keyword evidence="7 8" id="KW-0472">Membrane</keyword>
<dbReference type="PANTHER" id="PTHR23502:SF132">
    <property type="entry name" value="POLYAMINE TRANSPORTER 2-RELATED"/>
    <property type="match status" value="1"/>
</dbReference>
<reference evidence="12 14" key="2">
    <citation type="submission" date="2023-07" db="EMBL/GenBank/DDBJ databases">
        <title>Genomic Encyclopedia of Type Strains, Phase IV (KMG-IV): sequencing the most valuable type-strain genomes for metagenomic binning, comparative biology and taxonomic classification.</title>
        <authorList>
            <person name="Goeker M."/>
        </authorList>
    </citation>
    <scope>NUCLEOTIDE SEQUENCE [LARGE SCALE GENOMIC DNA]</scope>
    <source>
        <strain evidence="12 14">DSM 338</strain>
    </source>
</reference>
<comment type="caution">
    <text evidence="11">The sequence shown here is derived from an EMBL/GenBank/DDBJ whole genome shotgun (WGS) entry which is preliminary data.</text>
</comment>
<evidence type="ECO:0000256" key="6">
    <source>
        <dbReference type="ARBA" id="ARBA00022989"/>
    </source>
</evidence>
<feature type="domain" description="Major facilitator superfamily (MFS) profile" evidence="10">
    <location>
        <begin position="33"/>
        <end position="421"/>
    </location>
</feature>
<evidence type="ECO:0000256" key="8">
    <source>
        <dbReference type="RuleBase" id="RU365088"/>
    </source>
</evidence>
<evidence type="ECO:0000256" key="5">
    <source>
        <dbReference type="ARBA" id="ARBA00022692"/>
    </source>
</evidence>
<evidence type="ECO:0000256" key="2">
    <source>
        <dbReference type="ARBA" id="ARBA00006236"/>
    </source>
</evidence>
<dbReference type="Pfam" id="PF07690">
    <property type="entry name" value="MFS_1"/>
    <property type="match status" value="1"/>
</dbReference>
<dbReference type="Gene3D" id="1.20.1720.10">
    <property type="entry name" value="Multidrug resistance protein D"/>
    <property type="match status" value="1"/>
</dbReference>
<gene>
    <name evidence="12" type="ORF">GGQ86_003808</name>
    <name evidence="11" type="ORF">XFLAVUS301_38080</name>
</gene>
<dbReference type="NCBIfam" id="TIGR00710">
    <property type="entry name" value="efflux_Bcr_CflA"/>
    <property type="match status" value="1"/>
</dbReference>
<dbReference type="GO" id="GO:0005886">
    <property type="term" value="C:plasma membrane"/>
    <property type="evidence" value="ECO:0007669"/>
    <property type="project" value="UniProtKB-SubCell"/>
</dbReference>
<feature type="transmembrane region" description="Helical" evidence="8">
    <location>
        <begin position="71"/>
        <end position="91"/>
    </location>
</feature>
<evidence type="ECO:0000313" key="13">
    <source>
        <dbReference type="Proteomes" id="UP001144397"/>
    </source>
</evidence>
<feature type="transmembrane region" description="Helical" evidence="8">
    <location>
        <begin position="161"/>
        <end position="183"/>
    </location>
</feature>
<dbReference type="GO" id="GO:0042910">
    <property type="term" value="F:xenobiotic transmembrane transporter activity"/>
    <property type="evidence" value="ECO:0007669"/>
    <property type="project" value="InterPro"/>
</dbReference>
<dbReference type="Proteomes" id="UP001144397">
    <property type="component" value="Unassembled WGS sequence"/>
</dbReference>
<dbReference type="GeneID" id="95764586"/>
<keyword evidence="14" id="KW-1185">Reference proteome</keyword>
<dbReference type="InterPro" id="IPR011701">
    <property type="entry name" value="MFS"/>
</dbReference>
<feature type="compositionally biased region" description="Low complexity" evidence="9">
    <location>
        <begin position="1"/>
        <end position="19"/>
    </location>
</feature>
<dbReference type="EMBL" id="JAVDPY010000007">
    <property type="protein sequence ID" value="MDR6335313.1"/>
    <property type="molecule type" value="Genomic_DNA"/>
</dbReference>
<keyword evidence="3 8" id="KW-0813">Transport</keyword>
<evidence type="ECO:0000313" key="11">
    <source>
        <dbReference type="EMBL" id="GLI24134.1"/>
    </source>
</evidence>
<proteinExistence type="inferred from homology"/>
<accession>A0A9W6FKU2</accession>
<feature type="transmembrane region" description="Helical" evidence="8">
    <location>
        <begin position="242"/>
        <end position="259"/>
    </location>
</feature>
<dbReference type="RefSeq" id="WP_237353716.1">
    <property type="nucleotide sequence ID" value="NZ_BSDO01000006.1"/>
</dbReference>
<feature type="transmembrane region" description="Helical" evidence="8">
    <location>
        <begin position="33"/>
        <end position="51"/>
    </location>
</feature>
<dbReference type="PROSITE" id="PS50850">
    <property type="entry name" value="MFS"/>
    <property type="match status" value="1"/>
</dbReference>
<feature type="transmembrane region" description="Helical" evidence="8">
    <location>
        <begin position="310"/>
        <end position="329"/>
    </location>
</feature>
<feature type="region of interest" description="Disordered" evidence="9">
    <location>
        <begin position="1"/>
        <end position="26"/>
    </location>
</feature>
<feature type="transmembrane region" description="Helical" evidence="8">
    <location>
        <begin position="126"/>
        <end position="149"/>
    </location>
</feature>
<dbReference type="GO" id="GO:1990961">
    <property type="term" value="P:xenobiotic detoxification by transmembrane export across the plasma membrane"/>
    <property type="evidence" value="ECO:0007669"/>
    <property type="project" value="InterPro"/>
</dbReference>
<evidence type="ECO:0000313" key="12">
    <source>
        <dbReference type="EMBL" id="MDR6335313.1"/>
    </source>
</evidence>
<evidence type="ECO:0000256" key="1">
    <source>
        <dbReference type="ARBA" id="ARBA00004651"/>
    </source>
</evidence>
<keyword evidence="5 8" id="KW-0812">Transmembrane</keyword>
<evidence type="ECO:0000313" key="14">
    <source>
        <dbReference type="Proteomes" id="UP001245370"/>
    </source>
</evidence>
<sequence length="429" mass="45161">MSQSHRAPAPASASASRPRGPAPGQPGAVGPGFVEFVALIALLMGMTAFSIDNLLPAFGAIRADFALENANHVQVMVYAYLIGIGGAQFFYGPISDVLGRRPILFAGLAVYALGSLIALFTRDFNVLIVARLIQGMGAAAGRVLAIAIVRDRFEGRDMARIMSLSMMVFLTVPIIAPALGSLILVFGSWHLIFVAMLLLALALFAWFGLRMPETLHPEYRIPFSMRSIGKAAMLTLTTRRSVGYAVAIGLMMGSLMAYVGSASQVFQTDVYRLGNLFPIAFAAVAGIMAVASFLNASLVHRLGMRRLSHAGILGFIAAGGLMVASSVIWDGKPPLVLFCGLVAAGQFLFALTVPNFNSMAMEPLGAVAGTASSFIGGFTTLLAAVLGFVVGSNFDGTVLPLALGYLVLGAIALLFVLWAEKGKLFGHQP</sequence>
<dbReference type="InterPro" id="IPR020846">
    <property type="entry name" value="MFS_dom"/>
</dbReference>
<feature type="transmembrane region" description="Helical" evidence="8">
    <location>
        <begin position="335"/>
        <end position="353"/>
    </location>
</feature>
<feature type="transmembrane region" description="Helical" evidence="8">
    <location>
        <begin position="397"/>
        <end position="419"/>
    </location>
</feature>
<evidence type="ECO:0000259" key="10">
    <source>
        <dbReference type="PROSITE" id="PS50850"/>
    </source>
</evidence>
<keyword evidence="4" id="KW-1003">Cell membrane</keyword>
<dbReference type="Proteomes" id="UP001245370">
    <property type="component" value="Unassembled WGS sequence"/>
</dbReference>
<organism evidence="11 13">
    <name type="scientific">Xanthobacter flavus</name>
    <dbReference type="NCBI Taxonomy" id="281"/>
    <lineage>
        <taxon>Bacteria</taxon>
        <taxon>Pseudomonadati</taxon>
        <taxon>Pseudomonadota</taxon>
        <taxon>Alphaproteobacteria</taxon>
        <taxon>Hyphomicrobiales</taxon>
        <taxon>Xanthobacteraceae</taxon>
        <taxon>Xanthobacter</taxon>
    </lineage>
</organism>
<feature type="transmembrane region" description="Helical" evidence="8">
    <location>
        <begin position="279"/>
        <end position="298"/>
    </location>
</feature>
<feature type="transmembrane region" description="Helical" evidence="8">
    <location>
        <begin position="189"/>
        <end position="209"/>
    </location>
</feature>
<reference evidence="11" key="1">
    <citation type="submission" date="2022-12" db="EMBL/GenBank/DDBJ databases">
        <title>Reference genome sequencing for broad-spectrum identification of bacterial and archaeal isolates by mass spectrometry.</title>
        <authorList>
            <person name="Sekiguchi Y."/>
            <person name="Tourlousse D.M."/>
        </authorList>
    </citation>
    <scope>NUCLEOTIDE SEQUENCE</scope>
    <source>
        <strain evidence="11">301</strain>
    </source>
</reference>
<evidence type="ECO:0000256" key="3">
    <source>
        <dbReference type="ARBA" id="ARBA00022448"/>
    </source>
</evidence>
<dbReference type="PANTHER" id="PTHR23502">
    <property type="entry name" value="MAJOR FACILITATOR SUPERFAMILY"/>
    <property type="match status" value="1"/>
</dbReference>
<protein>
    <recommendedName>
        <fullName evidence="8">Bcr/CflA family efflux transporter</fullName>
    </recommendedName>
</protein>
<evidence type="ECO:0000256" key="9">
    <source>
        <dbReference type="SAM" id="MobiDB-lite"/>
    </source>
</evidence>
<keyword evidence="6 8" id="KW-1133">Transmembrane helix</keyword>
<name>A0A9W6FKU2_XANFL</name>
<dbReference type="InterPro" id="IPR004812">
    <property type="entry name" value="Efflux_drug-R_Bcr/CmlA"/>
</dbReference>
<comment type="similarity">
    <text evidence="2 8">Belongs to the major facilitator superfamily. Bcr/CmlA family.</text>
</comment>
<evidence type="ECO:0000256" key="7">
    <source>
        <dbReference type="ARBA" id="ARBA00023136"/>
    </source>
</evidence>
<dbReference type="EMBL" id="BSDO01000006">
    <property type="protein sequence ID" value="GLI24134.1"/>
    <property type="molecule type" value="Genomic_DNA"/>
</dbReference>
<evidence type="ECO:0000256" key="4">
    <source>
        <dbReference type="ARBA" id="ARBA00022475"/>
    </source>
</evidence>